<dbReference type="Gene3D" id="1.10.8.80">
    <property type="entry name" value="Magnesium chelatase subunit I, C-Terminal domain"/>
    <property type="match status" value="1"/>
</dbReference>
<dbReference type="Gene3D" id="3.40.50.300">
    <property type="entry name" value="P-loop containing nucleotide triphosphate hydrolases"/>
    <property type="match status" value="1"/>
</dbReference>
<dbReference type="Pfam" id="PF17863">
    <property type="entry name" value="AAA_lid_2"/>
    <property type="match status" value="1"/>
</dbReference>
<dbReference type="Pfam" id="PF07726">
    <property type="entry name" value="AAA_3"/>
    <property type="match status" value="1"/>
</dbReference>
<name>A0ABR7N123_9FIRM</name>
<feature type="domain" description="ATPase AAA-3" evidence="1">
    <location>
        <begin position="39"/>
        <end position="169"/>
    </location>
</feature>
<dbReference type="RefSeq" id="WP_249297762.1">
    <property type="nucleotide sequence ID" value="NZ_JACRSX010000006.1"/>
</dbReference>
<dbReference type="SUPFAM" id="SSF52540">
    <property type="entry name" value="P-loop containing nucleoside triphosphate hydrolases"/>
    <property type="match status" value="1"/>
</dbReference>
<reference evidence="3 4" key="1">
    <citation type="submission" date="2020-08" db="EMBL/GenBank/DDBJ databases">
        <title>Genome public.</title>
        <authorList>
            <person name="Liu C."/>
            <person name="Sun Q."/>
        </authorList>
    </citation>
    <scope>NUCLEOTIDE SEQUENCE [LARGE SCALE GENOMIC DNA]</scope>
    <source>
        <strain evidence="3 4">NSJ-37</strain>
    </source>
</reference>
<dbReference type="PANTHER" id="PTHR42759:SF5">
    <property type="entry name" value="METHANOL DEHYDROGENASE REGULATOR"/>
    <property type="match status" value="1"/>
</dbReference>
<accession>A0ABR7N123</accession>
<feature type="domain" description="ChlI/MoxR AAA lid" evidence="2">
    <location>
        <begin position="231"/>
        <end position="300"/>
    </location>
</feature>
<keyword evidence="4" id="KW-1185">Reference proteome</keyword>
<evidence type="ECO:0000259" key="2">
    <source>
        <dbReference type="Pfam" id="PF17863"/>
    </source>
</evidence>
<dbReference type="InterPro" id="IPR027417">
    <property type="entry name" value="P-loop_NTPase"/>
</dbReference>
<dbReference type="PANTHER" id="PTHR42759">
    <property type="entry name" value="MOXR FAMILY PROTEIN"/>
    <property type="match status" value="1"/>
</dbReference>
<proteinExistence type="predicted"/>
<evidence type="ECO:0000313" key="4">
    <source>
        <dbReference type="Proteomes" id="UP000606193"/>
    </source>
</evidence>
<dbReference type="InterPro" id="IPR011703">
    <property type="entry name" value="ATPase_AAA-3"/>
</dbReference>
<dbReference type="PIRSF" id="PIRSF002849">
    <property type="entry name" value="AAA_ATPase_chaperone_MoxR_prd"/>
    <property type="match status" value="1"/>
</dbReference>
<evidence type="ECO:0000313" key="3">
    <source>
        <dbReference type="EMBL" id="MBC8562339.1"/>
    </source>
</evidence>
<comment type="caution">
    <text evidence="3">The sequence shown here is derived from an EMBL/GenBank/DDBJ whole genome shotgun (WGS) entry which is preliminary data.</text>
</comment>
<protein>
    <submittedName>
        <fullName evidence="3">MoxR family ATPase</fullName>
    </submittedName>
</protein>
<dbReference type="EMBL" id="JACRSX010000006">
    <property type="protein sequence ID" value="MBC8562339.1"/>
    <property type="molecule type" value="Genomic_DNA"/>
</dbReference>
<dbReference type="InterPro" id="IPR041628">
    <property type="entry name" value="ChlI/MoxR_AAA_lid"/>
</dbReference>
<evidence type="ECO:0000259" key="1">
    <source>
        <dbReference type="Pfam" id="PF07726"/>
    </source>
</evidence>
<sequence length="315" mass="34274">MDERYFQEAYAVMNEVKKVVIGKDECVKLAMSAILAGGHILIDDIPGVGKTTLAMAFAGAMEMDSHRMQFTPDVLPADILGFSMYDKAQGAFVYQPGAIMCNLFLADEINRTSPKTQSALLEVMEEGNVTVDGVTRRVPEPFVVIATENPVGSVGTQLLPESQLDRFMICMTMGYPDAENEIAIAKGRSNGMQLSDVQGVIPAQELTMIQAEVENVFLHDEIYAYIVDLARATRENSLVELGMSPRGTIALAKMAKAAAFLSGRDFVVPNDVTEVFPAVAGHRLVLNSKARVGHVTTDTVLGQIMESVRTPKVRK</sequence>
<organism evidence="3 4">
    <name type="scientific">Jutongia huaianensis</name>
    <dbReference type="NCBI Taxonomy" id="2763668"/>
    <lineage>
        <taxon>Bacteria</taxon>
        <taxon>Bacillati</taxon>
        <taxon>Bacillota</taxon>
        <taxon>Clostridia</taxon>
        <taxon>Lachnospirales</taxon>
        <taxon>Lachnospiraceae</taxon>
        <taxon>Jutongia</taxon>
    </lineage>
</organism>
<dbReference type="InterPro" id="IPR050764">
    <property type="entry name" value="CbbQ/NirQ/NorQ/GpvN"/>
</dbReference>
<dbReference type="Proteomes" id="UP000606193">
    <property type="component" value="Unassembled WGS sequence"/>
</dbReference>
<dbReference type="CDD" id="cd00009">
    <property type="entry name" value="AAA"/>
    <property type="match status" value="1"/>
</dbReference>
<gene>
    <name evidence="3" type="ORF">H8704_06800</name>
</gene>